<comment type="caution">
    <text evidence="2">The sequence shown here is derived from an EMBL/GenBank/DDBJ whole genome shotgun (WGS) entry which is preliminary data.</text>
</comment>
<feature type="region of interest" description="Disordered" evidence="1">
    <location>
        <begin position="1"/>
        <end position="21"/>
    </location>
</feature>
<keyword evidence="3" id="KW-1185">Reference proteome</keyword>
<evidence type="ECO:0000256" key="1">
    <source>
        <dbReference type="SAM" id="MobiDB-lite"/>
    </source>
</evidence>
<proteinExistence type="predicted"/>
<dbReference type="EMBL" id="AAXW01000002">
    <property type="protein sequence ID" value="EAZ93407.1"/>
    <property type="molecule type" value="Genomic_DNA"/>
</dbReference>
<evidence type="ECO:0000313" key="2">
    <source>
        <dbReference type="EMBL" id="EAZ93407.1"/>
    </source>
</evidence>
<reference evidence="2 3" key="1">
    <citation type="submission" date="2007-03" db="EMBL/GenBank/DDBJ databases">
        <authorList>
            <person name="Stal L."/>
            <person name="Ferriera S."/>
            <person name="Johnson J."/>
            <person name="Kravitz S."/>
            <person name="Beeson K."/>
            <person name="Sutton G."/>
            <person name="Rogers Y.-H."/>
            <person name="Friedman R."/>
            <person name="Frazier M."/>
            <person name="Venter J.C."/>
        </authorList>
    </citation>
    <scope>NUCLEOTIDE SEQUENCE [LARGE SCALE GENOMIC DNA]</scope>
    <source>
        <strain evidence="2 3">CCY0110</strain>
    </source>
</reference>
<sequence>MSDIIPPDNDNIRFTRGHAFH</sequence>
<dbReference type="AlphaFoldDB" id="A3IHX5"/>
<gene>
    <name evidence="2" type="ORF">CY0110_16467</name>
</gene>
<protein>
    <submittedName>
        <fullName evidence="2">Uncharacterized protein</fullName>
    </submittedName>
</protein>
<dbReference type="Proteomes" id="UP000003781">
    <property type="component" value="Unassembled WGS sequence"/>
</dbReference>
<organism evidence="2 3">
    <name type="scientific">Crocosphaera chwakensis CCY0110</name>
    <dbReference type="NCBI Taxonomy" id="391612"/>
    <lineage>
        <taxon>Bacteria</taxon>
        <taxon>Bacillati</taxon>
        <taxon>Cyanobacteriota</taxon>
        <taxon>Cyanophyceae</taxon>
        <taxon>Oscillatoriophycideae</taxon>
        <taxon>Chroococcales</taxon>
        <taxon>Aphanothecaceae</taxon>
        <taxon>Crocosphaera</taxon>
        <taxon>Crocosphaera chwakensis</taxon>
    </lineage>
</organism>
<name>A3IHX5_9CHRO</name>
<evidence type="ECO:0000313" key="3">
    <source>
        <dbReference type="Proteomes" id="UP000003781"/>
    </source>
</evidence>
<accession>A3IHX5</accession>